<reference evidence="16" key="1">
    <citation type="submission" date="2016-06" db="UniProtKB">
        <authorList>
            <consortium name="WormBaseParasite"/>
        </authorList>
    </citation>
    <scope>IDENTIFICATION</scope>
</reference>
<evidence type="ECO:0000313" key="14">
    <source>
        <dbReference type="EMBL" id="VDN45594.1"/>
    </source>
</evidence>
<evidence type="ECO:0000256" key="12">
    <source>
        <dbReference type="RuleBase" id="RU362007"/>
    </source>
</evidence>
<comment type="catalytic activity">
    <reaction evidence="10">
        <text>D-fructose + ATP = D-fructose 6-phosphate + ADP + H(+)</text>
        <dbReference type="Rhea" id="RHEA:16125"/>
        <dbReference type="ChEBI" id="CHEBI:15378"/>
        <dbReference type="ChEBI" id="CHEBI:30616"/>
        <dbReference type="ChEBI" id="CHEBI:37721"/>
        <dbReference type="ChEBI" id="CHEBI:61527"/>
        <dbReference type="ChEBI" id="CHEBI:456216"/>
        <dbReference type="EC" id="2.7.1.1"/>
    </reaction>
    <physiologicalReaction direction="left-to-right" evidence="10">
        <dbReference type="Rhea" id="RHEA:16126"/>
    </physiologicalReaction>
</comment>
<evidence type="ECO:0000256" key="10">
    <source>
        <dbReference type="ARBA" id="ARBA00047905"/>
    </source>
</evidence>
<dbReference type="GO" id="GO:0005524">
    <property type="term" value="F:ATP binding"/>
    <property type="evidence" value="ECO:0007669"/>
    <property type="project" value="UniProtKB-UniRule"/>
</dbReference>
<dbReference type="GO" id="GO:0004340">
    <property type="term" value="F:glucokinase activity"/>
    <property type="evidence" value="ECO:0007669"/>
    <property type="project" value="TreeGrafter"/>
</dbReference>
<keyword evidence="7 12" id="KW-0067">ATP-binding</keyword>
<keyword evidence="6 12" id="KW-0418">Kinase</keyword>
<dbReference type="UniPathway" id="UPA00242"/>
<dbReference type="GO" id="GO:0005536">
    <property type="term" value="F:D-glucose binding"/>
    <property type="evidence" value="ECO:0007669"/>
    <property type="project" value="InterPro"/>
</dbReference>
<dbReference type="GO" id="GO:0001678">
    <property type="term" value="P:intracellular glucose homeostasis"/>
    <property type="evidence" value="ECO:0007669"/>
    <property type="project" value="InterPro"/>
</dbReference>
<evidence type="ECO:0000256" key="4">
    <source>
        <dbReference type="ARBA" id="ARBA00022679"/>
    </source>
</evidence>
<proteinExistence type="inferred from homology"/>
<dbReference type="OrthoDB" id="419537at2759"/>
<dbReference type="InterPro" id="IPR019807">
    <property type="entry name" value="Hexokinase_BS"/>
</dbReference>
<comment type="catalytic activity">
    <reaction evidence="11">
        <text>D-glucose + ATP = D-glucose 6-phosphate + ADP + H(+)</text>
        <dbReference type="Rhea" id="RHEA:17825"/>
        <dbReference type="ChEBI" id="CHEBI:4167"/>
        <dbReference type="ChEBI" id="CHEBI:15378"/>
        <dbReference type="ChEBI" id="CHEBI:30616"/>
        <dbReference type="ChEBI" id="CHEBI:61548"/>
        <dbReference type="ChEBI" id="CHEBI:456216"/>
        <dbReference type="EC" id="2.7.1.1"/>
    </reaction>
    <physiologicalReaction direction="left-to-right" evidence="11">
        <dbReference type="Rhea" id="RHEA:17826"/>
    </physiologicalReaction>
</comment>
<dbReference type="Proteomes" id="UP000271098">
    <property type="component" value="Unassembled WGS sequence"/>
</dbReference>
<evidence type="ECO:0000256" key="2">
    <source>
        <dbReference type="ARBA" id="ARBA00005028"/>
    </source>
</evidence>
<evidence type="ECO:0000256" key="1">
    <source>
        <dbReference type="ARBA" id="ARBA00004888"/>
    </source>
</evidence>
<evidence type="ECO:0000256" key="9">
    <source>
        <dbReference type="ARBA" id="ARBA00044613"/>
    </source>
</evidence>
<dbReference type="GO" id="GO:0005739">
    <property type="term" value="C:mitochondrion"/>
    <property type="evidence" value="ECO:0007669"/>
    <property type="project" value="TreeGrafter"/>
</dbReference>
<evidence type="ECO:0000256" key="6">
    <source>
        <dbReference type="ARBA" id="ARBA00022777"/>
    </source>
</evidence>
<organism evidence="16">
    <name type="scientific">Gongylonema pulchrum</name>
    <dbReference type="NCBI Taxonomy" id="637853"/>
    <lineage>
        <taxon>Eukaryota</taxon>
        <taxon>Metazoa</taxon>
        <taxon>Ecdysozoa</taxon>
        <taxon>Nematoda</taxon>
        <taxon>Chromadorea</taxon>
        <taxon>Rhabditida</taxon>
        <taxon>Spirurina</taxon>
        <taxon>Spiruromorpha</taxon>
        <taxon>Spiruroidea</taxon>
        <taxon>Gongylonematidae</taxon>
        <taxon>Gongylonema</taxon>
    </lineage>
</organism>
<dbReference type="GO" id="GO:0006006">
    <property type="term" value="P:glucose metabolic process"/>
    <property type="evidence" value="ECO:0007669"/>
    <property type="project" value="TreeGrafter"/>
</dbReference>
<dbReference type="PROSITE" id="PS51748">
    <property type="entry name" value="HEXOKINASE_2"/>
    <property type="match status" value="1"/>
</dbReference>
<evidence type="ECO:0000256" key="3">
    <source>
        <dbReference type="ARBA" id="ARBA00009225"/>
    </source>
</evidence>
<dbReference type="InterPro" id="IPR043129">
    <property type="entry name" value="ATPase_NBD"/>
</dbReference>
<keyword evidence="4 12" id="KW-0808">Transferase</keyword>
<evidence type="ECO:0000259" key="13">
    <source>
        <dbReference type="Pfam" id="PF00349"/>
    </source>
</evidence>
<dbReference type="GO" id="GO:0006096">
    <property type="term" value="P:glycolytic process"/>
    <property type="evidence" value="ECO:0007669"/>
    <property type="project" value="UniProtKB-KW"/>
</dbReference>
<keyword evidence="8 12" id="KW-0324">Glycolysis</keyword>
<dbReference type="EC" id="2.7.1.-" evidence="12"/>
<accession>A0A183EZS6</accession>
<evidence type="ECO:0000256" key="5">
    <source>
        <dbReference type="ARBA" id="ARBA00022741"/>
    </source>
</evidence>
<dbReference type="SUPFAM" id="SSF53067">
    <property type="entry name" value="Actin-like ATPase domain"/>
    <property type="match status" value="1"/>
</dbReference>
<reference evidence="14 15" key="2">
    <citation type="submission" date="2018-11" db="EMBL/GenBank/DDBJ databases">
        <authorList>
            <consortium name="Pathogen Informatics"/>
        </authorList>
    </citation>
    <scope>NUCLEOTIDE SEQUENCE [LARGE SCALE GENOMIC DNA]</scope>
</reference>
<dbReference type="GO" id="GO:0008865">
    <property type="term" value="F:fructokinase activity"/>
    <property type="evidence" value="ECO:0007669"/>
    <property type="project" value="TreeGrafter"/>
</dbReference>
<keyword evidence="15" id="KW-1185">Reference proteome</keyword>
<dbReference type="AlphaFoldDB" id="A0A183EZS6"/>
<sequence>MLPSFVRAVPNGTEIGNFLALDLGGTNFRVLLIKLAGREAEMTGKIFRLFDHIAECMARFMEENNIKQAEKLPLGFTFSFPCRQEGLTCAKLINWTKGFNASGVENKDVVTLLREACQRRKVPI</sequence>
<keyword evidence="5 12" id="KW-0547">Nucleotide-binding</keyword>
<dbReference type="GO" id="GO:0005829">
    <property type="term" value="C:cytosol"/>
    <property type="evidence" value="ECO:0007669"/>
    <property type="project" value="TreeGrafter"/>
</dbReference>
<comment type="pathway">
    <text evidence="2">Carbohydrate metabolism; hexose metabolism.</text>
</comment>
<gene>
    <name evidence="14" type="ORF">GPUH_LOCUS26467</name>
</gene>
<comment type="similarity">
    <text evidence="3 12">Belongs to the hexokinase family.</text>
</comment>
<dbReference type="Gene3D" id="3.30.420.40">
    <property type="match status" value="1"/>
</dbReference>
<dbReference type="PANTHER" id="PTHR19443">
    <property type="entry name" value="HEXOKINASE"/>
    <property type="match status" value="1"/>
</dbReference>
<feature type="domain" description="Hexokinase N-terminal" evidence="13">
    <location>
        <begin position="1"/>
        <end position="124"/>
    </location>
</feature>
<dbReference type="WBParaSite" id="GPUH_0002649701-mRNA-1">
    <property type="protein sequence ID" value="GPUH_0002649701-mRNA-1"/>
    <property type="gene ID" value="GPUH_0002649701"/>
</dbReference>
<dbReference type="Pfam" id="PF00349">
    <property type="entry name" value="Hexokinase_1"/>
    <property type="match status" value="1"/>
</dbReference>
<evidence type="ECO:0000256" key="7">
    <source>
        <dbReference type="ARBA" id="ARBA00022840"/>
    </source>
</evidence>
<dbReference type="PROSITE" id="PS00378">
    <property type="entry name" value="HEXOKINASE_1"/>
    <property type="match status" value="1"/>
</dbReference>
<evidence type="ECO:0000313" key="16">
    <source>
        <dbReference type="WBParaSite" id="GPUH_0002649701-mRNA-1"/>
    </source>
</evidence>
<dbReference type="EMBL" id="UYRT01111134">
    <property type="protein sequence ID" value="VDN45594.1"/>
    <property type="molecule type" value="Genomic_DNA"/>
</dbReference>
<name>A0A183EZS6_9BILA</name>
<evidence type="ECO:0000256" key="8">
    <source>
        <dbReference type="ARBA" id="ARBA00023152"/>
    </source>
</evidence>
<comment type="pathway">
    <text evidence="1">Carbohydrate degradation; glycolysis; D-glyceraldehyde 3-phosphate and glycerone phosphate from D-glucose: step 1/4.</text>
</comment>
<dbReference type="InterPro" id="IPR001312">
    <property type="entry name" value="Hexokinase"/>
</dbReference>
<dbReference type="InterPro" id="IPR022672">
    <property type="entry name" value="Hexokinase_N"/>
</dbReference>
<dbReference type="FunFam" id="3.30.420.40:FF:000805">
    <property type="entry name" value="Hexokinase-2"/>
    <property type="match status" value="1"/>
</dbReference>
<evidence type="ECO:0000313" key="15">
    <source>
        <dbReference type="Proteomes" id="UP000271098"/>
    </source>
</evidence>
<dbReference type="PANTHER" id="PTHR19443:SF16">
    <property type="entry name" value="HEXOKINASE TYPE 1-RELATED"/>
    <property type="match status" value="1"/>
</dbReference>
<protein>
    <recommendedName>
        <fullName evidence="12">Phosphotransferase</fullName>
        <ecNumber evidence="12">2.7.1.-</ecNumber>
    </recommendedName>
</protein>
<evidence type="ECO:0000256" key="11">
    <source>
        <dbReference type="ARBA" id="ARBA00048160"/>
    </source>
</evidence>
<comment type="catalytic activity">
    <reaction evidence="9">
        <text>a D-hexose + ATP = a D-hexose 6-phosphate + ADP + H(+)</text>
        <dbReference type="Rhea" id="RHEA:22740"/>
        <dbReference type="ChEBI" id="CHEBI:4194"/>
        <dbReference type="ChEBI" id="CHEBI:15378"/>
        <dbReference type="ChEBI" id="CHEBI:30616"/>
        <dbReference type="ChEBI" id="CHEBI:229467"/>
        <dbReference type="ChEBI" id="CHEBI:456216"/>
        <dbReference type="EC" id="2.7.1.1"/>
    </reaction>
    <physiologicalReaction direction="left-to-right" evidence="9">
        <dbReference type="Rhea" id="RHEA:22741"/>
    </physiologicalReaction>
</comment>